<dbReference type="Gene3D" id="3.40.50.2300">
    <property type="match status" value="1"/>
</dbReference>
<dbReference type="PROSITE" id="PS50110">
    <property type="entry name" value="RESPONSE_REGULATORY"/>
    <property type="match status" value="1"/>
</dbReference>
<dbReference type="KEGG" id="ahel:Q31a_34910"/>
<dbReference type="Pfam" id="PF00072">
    <property type="entry name" value="Response_reg"/>
    <property type="match status" value="1"/>
</dbReference>
<dbReference type="OrthoDB" id="282973at2"/>
<dbReference type="InterPro" id="IPR050595">
    <property type="entry name" value="Bact_response_regulator"/>
</dbReference>
<dbReference type="InterPro" id="IPR001789">
    <property type="entry name" value="Sig_transdc_resp-reg_receiver"/>
</dbReference>
<dbReference type="PANTHER" id="PTHR44591">
    <property type="entry name" value="STRESS RESPONSE REGULATOR PROTEIN 1"/>
    <property type="match status" value="1"/>
</dbReference>
<evidence type="ECO:0000313" key="4">
    <source>
        <dbReference type="EMBL" id="QDV25168.1"/>
    </source>
</evidence>
<dbReference type="AlphaFoldDB" id="A0A518G989"/>
<dbReference type="SMART" id="SM00448">
    <property type="entry name" value="REC"/>
    <property type="match status" value="1"/>
</dbReference>
<evidence type="ECO:0000256" key="2">
    <source>
        <dbReference type="PROSITE-ProRule" id="PRU00169"/>
    </source>
</evidence>
<proteinExistence type="predicted"/>
<organism evidence="4 5">
    <name type="scientific">Aureliella helgolandensis</name>
    <dbReference type="NCBI Taxonomy" id="2527968"/>
    <lineage>
        <taxon>Bacteria</taxon>
        <taxon>Pseudomonadati</taxon>
        <taxon>Planctomycetota</taxon>
        <taxon>Planctomycetia</taxon>
        <taxon>Pirellulales</taxon>
        <taxon>Pirellulaceae</taxon>
        <taxon>Aureliella</taxon>
    </lineage>
</organism>
<gene>
    <name evidence="4" type="primary">phoP_1</name>
    <name evidence="4" type="ORF">Q31a_34910</name>
</gene>
<dbReference type="GO" id="GO:0000160">
    <property type="term" value="P:phosphorelay signal transduction system"/>
    <property type="evidence" value="ECO:0007669"/>
    <property type="project" value="InterPro"/>
</dbReference>
<dbReference type="PANTHER" id="PTHR44591:SF23">
    <property type="entry name" value="CHEY SUBFAMILY"/>
    <property type="match status" value="1"/>
</dbReference>
<protein>
    <submittedName>
        <fullName evidence="4">Alkaline phosphatase synthesis transcriptional regulatory protein PhoP</fullName>
    </submittedName>
</protein>
<accession>A0A518G989</accession>
<evidence type="ECO:0000256" key="1">
    <source>
        <dbReference type="ARBA" id="ARBA00022553"/>
    </source>
</evidence>
<keyword evidence="1 2" id="KW-0597">Phosphoprotein</keyword>
<dbReference type="InterPro" id="IPR011006">
    <property type="entry name" value="CheY-like_superfamily"/>
</dbReference>
<reference evidence="4 5" key="1">
    <citation type="submission" date="2019-02" db="EMBL/GenBank/DDBJ databases">
        <title>Deep-cultivation of Planctomycetes and their phenomic and genomic characterization uncovers novel biology.</title>
        <authorList>
            <person name="Wiegand S."/>
            <person name="Jogler M."/>
            <person name="Boedeker C."/>
            <person name="Pinto D."/>
            <person name="Vollmers J."/>
            <person name="Rivas-Marin E."/>
            <person name="Kohn T."/>
            <person name="Peeters S.H."/>
            <person name="Heuer A."/>
            <person name="Rast P."/>
            <person name="Oberbeckmann S."/>
            <person name="Bunk B."/>
            <person name="Jeske O."/>
            <person name="Meyerdierks A."/>
            <person name="Storesund J.E."/>
            <person name="Kallscheuer N."/>
            <person name="Luecker S."/>
            <person name="Lage O.M."/>
            <person name="Pohl T."/>
            <person name="Merkel B.J."/>
            <person name="Hornburger P."/>
            <person name="Mueller R.-W."/>
            <person name="Bruemmer F."/>
            <person name="Labrenz M."/>
            <person name="Spormann A.M."/>
            <person name="Op den Camp H."/>
            <person name="Overmann J."/>
            <person name="Amann R."/>
            <person name="Jetten M.S.M."/>
            <person name="Mascher T."/>
            <person name="Medema M.H."/>
            <person name="Devos D.P."/>
            <person name="Kaster A.-K."/>
            <person name="Ovreas L."/>
            <person name="Rohde M."/>
            <person name="Galperin M.Y."/>
            <person name="Jogler C."/>
        </authorList>
    </citation>
    <scope>NUCLEOTIDE SEQUENCE [LARGE SCALE GENOMIC DNA]</scope>
    <source>
        <strain evidence="4 5">Q31a</strain>
    </source>
</reference>
<dbReference type="Proteomes" id="UP000318017">
    <property type="component" value="Chromosome"/>
</dbReference>
<dbReference type="EMBL" id="CP036298">
    <property type="protein sequence ID" value="QDV25168.1"/>
    <property type="molecule type" value="Genomic_DNA"/>
</dbReference>
<evidence type="ECO:0000259" key="3">
    <source>
        <dbReference type="PROSITE" id="PS50110"/>
    </source>
</evidence>
<feature type="domain" description="Response regulatory" evidence="3">
    <location>
        <begin position="6"/>
        <end position="120"/>
    </location>
</feature>
<dbReference type="RefSeq" id="WP_145079890.1">
    <property type="nucleotide sequence ID" value="NZ_CP036298.1"/>
</dbReference>
<feature type="modified residue" description="4-aspartylphosphate" evidence="2">
    <location>
        <position position="55"/>
    </location>
</feature>
<sequence length="127" mass="13864">MPSSRRILIVEDDEAIRFATVLRLRQQGYQTFTASDGEAGLKAALTLRPDMILMDIRMPKLDGLAALRELKGNPETLHIPVVIVSASPGDQSNALDSGAEYFVRKPYSHELLTQVLASAFAAPTLGR</sequence>
<evidence type="ECO:0000313" key="5">
    <source>
        <dbReference type="Proteomes" id="UP000318017"/>
    </source>
</evidence>
<name>A0A518G989_9BACT</name>
<dbReference type="SUPFAM" id="SSF52172">
    <property type="entry name" value="CheY-like"/>
    <property type="match status" value="1"/>
</dbReference>
<keyword evidence="5" id="KW-1185">Reference proteome</keyword>